<dbReference type="CDD" id="cd03801">
    <property type="entry name" value="GT4_PimA-like"/>
    <property type="match status" value="1"/>
</dbReference>
<gene>
    <name evidence="4" type="ORF">GCM10017621_09720</name>
</gene>
<feature type="domain" description="Glycosyltransferase subfamily 4-like N-terminal" evidence="3">
    <location>
        <begin position="36"/>
        <end position="237"/>
    </location>
</feature>
<evidence type="ECO:0000259" key="3">
    <source>
        <dbReference type="Pfam" id="PF13439"/>
    </source>
</evidence>
<evidence type="ECO:0000313" key="5">
    <source>
        <dbReference type="Proteomes" id="UP001143486"/>
    </source>
</evidence>
<name>A0A9W6MN29_9PROT</name>
<keyword evidence="5" id="KW-1185">Reference proteome</keyword>
<accession>A0A9W6MN29</accession>
<dbReference type="Pfam" id="PF00534">
    <property type="entry name" value="Glycos_transf_1"/>
    <property type="match status" value="1"/>
</dbReference>
<dbReference type="Pfam" id="PF13439">
    <property type="entry name" value="Glyco_transf_4"/>
    <property type="match status" value="1"/>
</dbReference>
<reference evidence="4" key="1">
    <citation type="journal article" date="2014" name="Int. J. Syst. Evol. Microbiol.">
        <title>Complete genome sequence of Corynebacterium casei LMG S-19264T (=DSM 44701T), isolated from a smear-ripened cheese.</title>
        <authorList>
            <consortium name="US DOE Joint Genome Institute (JGI-PGF)"/>
            <person name="Walter F."/>
            <person name="Albersmeier A."/>
            <person name="Kalinowski J."/>
            <person name="Ruckert C."/>
        </authorList>
    </citation>
    <scope>NUCLEOTIDE SEQUENCE</scope>
    <source>
        <strain evidence="4">VKM B-1513</strain>
    </source>
</reference>
<dbReference type="Gene3D" id="3.40.50.2000">
    <property type="entry name" value="Glycogen Phosphorylase B"/>
    <property type="match status" value="2"/>
</dbReference>
<evidence type="ECO:0000256" key="1">
    <source>
        <dbReference type="ARBA" id="ARBA00022679"/>
    </source>
</evidence>
<dbReference type="Proteomes" id="UP001143486">
    <property type="component" value="Unassembled WGS sequence"/>
</dbReference>
<proteinExistence type="predicted"/>
<dbReference type="GO" id="GO:0016757">
    <property type="term" value="F:glycosyltransferase activity"/>
    <property type="evidence" value="ECO:0007669"/>
    <property type="project" value="InterPro"/>
</dbReference>
<organism evidence="4 5">
    <name type="scientific">Maricaulis virginensis</name>
    <dbReference type="NCBI Taxonomy" id="144022"/>
    <lineage>
        <taxon>Bacteria</taxon>
        <taxon>Pseudomonadati</taxon>
        <taxon>Pseudomonadota</taxon>
        <taxon>Alphaproteobacteria</taxon>
        <taxon>Maricaulales</taxon>
        <taxon>Maricaulaceae</taxon>
        <taxon>Maricaulis</taxon>
    </lineage>
</organism>
<dbReference type="InterPro" id="IPR028098">
    <property type="entry name" value="Glyco_trans_4-like_N"/>
</dbReference>
<dbReference type="EMBL" id="BSFE01000002">
    <property type="protein sequence ID" value="GLK51464.1"/>
    <property type="molecule type" value="Genomic_DNA"/>
</dbReference>
<comment type="caution">
    <text evidence="4">The sequence shown here is derived from an EMBL/GenBank/DDBJ whole genome shotgun (WGS) entry which is preliminary data.</text>
</comment>
<dbReference type="GO" id="GO:0009103">
    <property type="term" value="P:lipopolysaccharide biosynthetic process"/>
    <property type="evidence" value="ECO:0007669"/>
    <property type="project" value="TreeGrafter"/>
</dbReference>
<protein>
    <submittedName>
        <fullName evidence="4">Glycosyl transferase family 1</fullName>
    </submittedName>
</protein>
<evidence type="ECO:0000259" key="2">
    <source>
        <dbReference type="Pfam" id="PF00534"/>
    </source>
</evidence>
<dbReference type="PANTHER" id="PTHR46401">
    <property type="entry name" value="GLYCOSYLTRANSFERASE WBBK-RELATED"/>
    <property type="match status" value="1"/>
</dbReference>
<feature type="domain" description="Glycosyl transferase family 1" evidence="2">
    <location>
        <begin position="248"/>
        <end position="401"/>
    </location>
</feature>
<dbReference type="SUPFAM" id="SSF53756">
    <property type="entry name" value="UDP-Glycosyltransferase/glycogen phosphorylase"/>
    <property type="match status" value="1"/>
</dbReference>
<sequence length="434" mass="47204">MGRDTLVSTQLEDTPDADPVRPLRVLVTGYRSHPHVGGQGVYIRELTRWLAALGHKVTVASGPPYPELDPGIDLVRLPSLDLFAEDNAFMALRAKHLASWADLSEWLAHNSGAFGELYAFGRRLERYLAGNAGEYDVVHDNQTLSTPFLRIERRLPVITTLHHPIAIDHDYALAASDAWWKALLTRRWYRFVGMQARTARRLQRHLAVSEAARDTHAERYGVAPDRVRVAYNGIDHDVFRPDPSIPRETGLIVTTASADVPIKGLDVLIDALARVAAARPKARLHIVGQLRDGPAKRRLAAHGLSQRVSTSSDLTREEIADLYRRAHIVACPARFEGFGFPAAEAMACGAAVVSSDGGALPEVVGDAGLVSPAGDAEAMAANLARLLDAPAEAAQLGERASARARTEFNWSSHALAASRLYAEALAERGKARAC</sequence>
<dbReference type="AlphaFoldDB" id="A0A9W6MN29"/>
<keyword evidence="1 4" id="KW-0808">Transferase</keyword>
<dbReference type="RefSeq" id="WP_271185845.1">
    <property type="nucleotide sequence ID" value="NZ_BSFE01000002.1"/>
</dbReference>
<dbReference type="PANTHER" id="PTHR46401:SF2">
    <property type="entry name" value="GLYCOSYLTRANSFERASE WBBK-RELATED"/>
    <property type="match status" value="1"/>
</dbReference>
<reference evidence="4" key="2">
    <citation type="submission" date="2023-01" db="EMBL/GenBank/DDBJ databases">
        <authorList>
            <person name="Sun Q."/>
            <person name="Evtushenko L."/>
        </authorList>
    </citation>
    <scope>NUCLEOTIDE SEQUENCE</scope>
    <source>
        <strain evidence="4">VKM B-1513</strain>
    </source>
</reference>
<dbReference type="InterPro" id="IPR001296">
    <property type="entry name" value="Glyco_trans_1"/>
</dbReference>
<evidence type="ECO:0000313" key="4">
    <source>
        <dbReference type="EMBL" id="GLK51464.1"/>
    </source>
</evidence>